<keyword evidence="2" id="KW-1185">Reference proteome</keyword>
<dbReference type="STRING" id="99883.ENSTNIP00000005538"/>
<dbReference type="GO" id="GO:0004497">
    <property type="term" value="F:monooxygenase activity"/>
    <property type="evidence" value="ECO:0007669"/>
    <property type="project" value="InterPro"/>
</dbReference>
<dbReference type="GO" id="GO:0020037">
    <property type="term" value="F:heme binding"/>
    <property type="evidence" value="ECO:0007669"/>
    <property type="project" value="InterPro"/>
</dbReference>
<accession>H3CBB6</accession>
<name>H3CBB6_TETNG</name>
<reference evidence="2" key="1">
    <citation type="journal article" date="2004" name="Nature">
        <title>Genome duplication in the teleost fish Tetraodon nigroviridis reveals the early vertebrate proto-karyotype.</title>
        <authorList>
            <person name="Jaillon O."/>
            <person name="Aury J.-M."/>
            <person name="Brunet F."/>
            <person name="Petit J.-L."/>
            <person name="Stange-Thomann N."/>
            <person name="Mauceli E."/>
            <person name="Bouneau L."/>
            <person name="Fischer C."/>
            <person name="Ozouf-Costaz C."/>
            <person name="Bernot A."/>
            <person name="Nicaud S."/>
            <person name="Jaffe D."/>
            <person name="Fisher S."/>
            <person name="Lutfalla G."/>
            <person name="Dossat C."/>
            <person name="Segurens B."/>
            <person name="Dasilva C."/>
            <person name="Salanoubat M."/>
            <person name="Levy M."/>
            <person name="Boudet N."/>
            <person name="Castellano S."/>
            <person name="Anthouard V."/>
            <person name="Jubin C."/>
            <person name="Castelli V."/>
            <person name="Katinka M."/>
            <person name="Vacherie B."/>
            <person name="Biemont C."/>
            <person name="Skalli Z."/>
            <person name="Cattolico L."/>
            <person name="Poulain J."/>
            <person name="De Berardinis V."/>
            <person name="Cruaud C."/>
            <person name="Duprat S."/>
            <person name="Brottier P."/>
            <person name="Coutanceau J.-P."/>
            <person name="Gouzy J."/>
            <person name="Parra G."/>
            <person name="Lardier G."/>
            <person name="Chapple C."/>
            <person name="McKernan K.J."/>
            <person name="McEwan P."/>
            <person name="Bosak S."/>
            <person name="Kellis M."/>
            <person name="Volff J.-N."/>
            <person name="Guigo R."/>
            <person name="Zody M.C."/>
            <person name="Mesirov J."/>
            <person name="Lindblad-Toh K."/>
            <person name="Birren B."/>
            <person name="Nusbaum C."/>
            <person name="Kahn D."/>
            <person name="Robinson-Rechavi M."/>
            <person name="Laudet V."/>
            <person name="Schachter V."/>
            <person name="Quetier F."/>
            <person name="Saurin W."/>
            <person name="Scarpelli C."/>
            <person name="Wincker P."/>
            <person name="Lander E.S."/>
            <person name="Weissenbach J."/>
            <person name="Roest Crollius H."/>
        </authorList>
    </citation>
    <scope>NUCLEOTIDE SEQUENCE [LARGE SCALE GENOMIC DNA]</scope>
</reference>
<dbReference type="AlphaFoldDB" id="H3CBB6"/>
<dbReference type="SUPFAM" id="SSF48264">
    <property type="entry name" value="Cytochrome P450"/>
    <property type="match status" value="1"/>
</dbReference>
<dbReference type="HOGENOM" id="CLU_1677327_0_0_1"/>
<dbReference type="GO" id="GO:0005506">
    <property type="term" value="F:iron ion binding"/>
    <property type="evidence" value="ECO:0007669"/>
    <property type="project" value="InterPro"/>
</dbReference>
<reference evidence="1" key="2">
    <citation type="submission" date="2025-08" db="UniProtKB">
        <authorList>
            <consortium name="Ensembl"/>
        </authorList>
    </citation>
    <scope>IDENTIFICATION</scope>
</reference>
<dbReference type="Ensembl" id="ENSTNIT00000005685.1">
    <property type="protein sequence ID" value="ENSTNIP00000005538.1"/>
    <property type="gene ID" value="ENSTNIG00000005872.1"/>
</dbReference>
<sequence>MARTPWIGRILAKFHTLQCALKNPSACTLQYQEYPEKLPNPLHFSMGGLCQQELASEQVCLEFTETQQYGKILLSLIHCVFYRKMLPRGHHMHLCLLLLDHGTALGQTFAMNEIKVVIAMTLKKYELMEEPTMKPKIIPRVVLRSLNGIHIRIKDVK</sequence>
<dbReference type="GO" id="GO:0016705">
    <property type="term" value="F:oxidoreductase activity, acting on paired donors, with incorporation or reduction of molecular oxygen"/>
    <property type="evidence" value="ECO:0007669"/>
    <property type="project" value="InterPro"/>
</dbReference>
<evidence type="ECO:0000313" key="1">
    <source>
        <dbReference type="Ensembl" id="ENSTNIP00000005538.1"/>
    </source>
</evidence>
<dbReference type="Gene3D" id="1.10.630.10">
    <property type="entry name" value="Cytochrome P450"/>
    <property type="match status" value="1"/>
</dbReference>
<organism evidence="1 2">
    <name type="scientific">Tetraodon nigroviridis</name>
    <name type="common">Spotted green pufferfish</name>
    <name type="synonym">Chelonodon nigroviridis</name>
    <dbReference type="NCBI Taxonomy" id="99883"/>
    <lineage>
        <taxon>Eukaryota</taxon>
        <taxon>Metazoa</taxon>
        <taxon>Chordata</taxon>
        <taxon>Craniata</taxon>
        <taxon>Vertebrata</taxon>
        <taxon>Euteleostomi</taxon>
        <taxon>Actinopterygii</taxon>
        <taxon>Neopterygii</taxon>
        <taxon>Teleostei</taxon>
        <taxon>Neoteleostei</taxon>
        <taxon>Acanthomorphata</taxon>
        <taxon>Eupercaria</taxon>
        <taxon>Tetraodontiformes</taxon>
        <taxon>Tetradontoidea</taxon>
        <taxon>Tetraodontidae</taxon>
        <taxon>Tetraodon</taxon>
    </lineage>
</organism>
<dbReference type="InParanoid" id="H3CBB6"/>
<protein>
    <submittedName>
        <fullName evidence="1">Uncharacterized protein</fullName>
    </submittedName>
</protein>
<proteinExistence type="predicted"/>
<dbReference type="InterPro" id="IPR036396">
    <property type="entry name" value="Cyt_P450_sf"/>
</dbReference>
<dbReference type="GeneTree" id="ENSGT00940000177731"/>
<evidence type="ECO:0000313" key="2">
    <source>
        <dbReference type="Proteomes" id="UP000007303"/>
    </source>
</evidence>
<reference evidence="1" key="3">
    <citation type="submission" date="2025-09" db="UniProtKB">
        <authorList>
            <consortium name="Ensembl"/>
        </authorList>
    </citation>
    <scope>IDENTIFICATION</scope>
</reference>
<dbReference type="Proteomes" id="UP000007303">
    <property type="component" value="Unassembled WGS sequence"/>
</dbReference>